<reference evidence="2" key="1">
    <citation type="submission" date="2012-09" db="EMBL/GenBank/DDBJ databases">
        <authorList>
            <person name="Weinstock G."/>
            <person name="Sodergren E."/>
            <person name="Clifton S."/>
            <person name="Fulton L."/>
            <person name="Fulton B."/>
            <person name="Courtney L."/>
            <person name="Fronick C."/>
            <person name="Harrison M."/>
            <person name="Strong C."/>
            <person name="Farmer C."/>
            <person name="Delehaunty K."/>
            <person name="Markovic C."/>
            <person name="Hall O."/>
            <person name="Minx P."/>
            <person name="Tomlinson C."/>
            <person name="Mitreva M."/>
            <person name="Nelson J."/>
            <person name="Hou S."/>
            <person name="Wollam A."/>
            <person name="Pepin K.H."/>
            <person name="Johnson M."/>
            <person name="Bhonagiri V."/>
            <person name="Nash W.E."/>
            <person name="Suruliraj S."/>
            <person name="Warren W."/>
            <person name="Chinwalla A."/>
            <person name="Mardis E.R."/>
            <person name="Wilson R.K."/>
        </authorList>
    </citation>
    <scope>NUCLEOTIDE SEQUENCE [LARGE SCALE GENOMIC DNA]</scope>
    <source>
        <strain evidence="2">OS1</strain>
    </source>
</reference>
<sequence length="87" mass="9333">MRSFSAISASSRKQLTCFPRSGQKLASCPTPSAFLKRVNASSAYSNEANFSWNKTTWPVLFTTSPCGVRKSANLGASASVNILLKLS</sequence>
<evidence type="ECO:0000313" key="2">
    <source>
        <dbReference type="Proteomes" id="UP000005273"/>
    </source>
</evidence>
<comment type="caution">
    <text evidence="1">The sequence shown here is derived from an EMBL/GenBank/DDBJ whole genome shotgun (WGS) entry which is preliminary data.</text>
</comment>
<accession>A0A0T5XCT0</accession>
<dbReference type="EMBL" id="ACJX03000001">
    <property type="protein sequence ID" value="KRT36066.1"/>
    <property type="molecule type" value="Genomic_DNA"/>
</dbReference>
<keyword evidence="2" id="KW-1185">Reference proteome</keyword>
<name>A0A0T5XCT0_9BACT</name>
<dbReference type="Proteomes" id="UP000005273">
    <property type="component" value="Unassembled WGS sequence"/>
</dbReference>
<gene>
    <name evidence="1" type="ORF">HMPREF1705_04698</name>
</gene>
<proteinExistence type="predicted"/>
<organism evidence="1 2">
    <name type="scientific">Acetomicrobium hydrogeniformans ATCC BAA-1850</name>
    <dbReference type="NCBI Taxonomy" id="592015"/>
    <lineage>
        <taxon>Bacteria</taxon>
        <taxon>Thermotogati</taxon>
        <taxon>Synergistota</taxon>
        <taxon>Synergistia</taxon>
        <taxon>Synergistales</taxon>
        <taxon>Acetomicrobiaceae</taxon>
        <taxon>Acetomicrobium</taxon>
    </lineage>
</organism>
<protein>
    <submittedName>
        <fullName evidence="1">Uncharacterized protein</fullName>
    </submittedName>
</protein>
<evidence type="ECO:0000313" key="1">
    <source>
        <dbReference type="EMBL" id="KRT36066.1"/>
    </source>
</evidence>
<dbReference type="AlphaFoldDB" id="A0A0T5XCT0"/>